<name>A0A401G893_9APHY</name>
<proteinExistence type="predicted"/>
<protein>
    <submittedName>
        <fullName evidence="2">Uncharacterized protein</fullName>
    </submittedName>
</protein>
<feature type="region of interest" description="Disordered" evidence="1">
    <location>
        <begin position="546"/>
        <end position="565"/>
    </location>
</feature>
<keyword evidence="3" id="KW-1185">Reference proteome</keyword>
<reference evidence="2 3" key="1">
    <citation type="journal article" date="2018" name="Sci. Rep.">
        <title>Genome sequence of the cauliflower mushroom Sparassis crispa (Hanabiratake) and its association with beneficial usage.</title>
        <authorList>
            <person name="Kiyama R."/>
            <person name="Furutani Y."/>
            <person name="Kawaguchi K."/>
            <person name="Nakanishi T."/>
        </authorList>
    </citation>
    <scope>NUCLEOTIDE SEQUENCE [LARGE SCALE GENOMIC DNA]</scope>
</reference>
<accession>A0A401G893</accession>
<sequence length="784" mass="84699">MLKYLMSKCGDWQACESTKQMGDFYKKIAKYLLAKHGWDFTLPNDQAPTADTDITLNDPSPEEVEATFDFDGLDDAEAAHRRAIFQNLRSAMGNWYRHHCKKIIVESNDTDHVTAQVLHAYSREYYKAEVEDTFNQELVRLTSEAVESGCTPPSDVRLRQTVTKRIYEAKSPEFHATFEKKIENEYNHALEDWKHGREKPKTDGPELTKYYHTYIILAYLSLIYSNARISSELANTMYWLMPLADYLSNKFGMAVFILLVGPIAELGGALEVWSAHSGQTPGLVTMHWPDFDPIGYGDAEASMVQFAERLFPQSECDKRAQPMVGPAVDTDVNMSDDGSAPQVEVSATANTEAGPSGHALSSAHGGSSSPVRMSSFASAVITPSGGVIATSSALASVLIPSAQPTSVEVNSLSSANGLSPHMMSSLPTSPPTSSLQDVVQPFVVPPIVVNGVAILALNFDVLPVLVPSMTSNTSPSSPAAPMVPMSSTSLTTGVVIPDPAVPAPVPVAPVSASVISADSDGVVLVPASVVTASTPAVNVAALFSTPKSSDTAPTSPSSATAASGVPAAPNLSRFLLKDKKIYQHLVQERLWGNVWSRLLLDFVRLESLVPGATKRLEGNNKSRPTAVADWMKVAWPTRDMGIGDSHTFAMMWWAWWMSLQPSARPVGKDGRPQRNESVTIWDDLCVMSLNGHLLVILCFAWWGSAVVGGTLPDKENDWRAAVEDVAWSLSKMLNSVRGPVRPMLSSAGDASGQGAVSPTRSLHEKSGRKDVAVLSKSCSHTLLE</sequence>
<dbReference type="STRING" id="139825.A0A401G893"/>
<dbReference type="InParanoid" id="A0A401G893"/>
<feature type="compositionally biased region" description="Low complexity" evidence="1">
    <location>
        <begin position="353"/>
        <end position="367"/>
    </location>
</feature>
<dbReference type="Proteomes" id="UP000287166">
    <property type="component" value="Unassembled WGS sequence"/>
</dbReference>
<dbReference type="OrthoDB" id="2746120at2759"/>
<dbReference type="GeneID" id="38775285"/>
<gene>
    <name evidence="2" type="ORF">SCP_0112530</name>
</gene>
<dbReference type="AlphaFoldDB" id="A0A401G893"/>
<evidence type="ECO:0000256" key="1">
    <source>
        <dbReference type="SAM" id="MobiDB-lite"/>
    </source>
</evidence>
<evidence type="ECO:0000313" key="2">
    <source>
        <dbReference type="EMBL" id="GBE78368.1"/>
    </source>
</evidence>
<dbReference type="EMBL" id="BFAD01000001">
    <property type="protein sequence ID" value="GBE78368.1"/>
    <property type="molecule type" value="Genomic_DNA"/>
</dbReference>
<dbReference type="RefSeq" id="XP_027609281.1">
    <property type="nucleotide sequence ID" value="XM_027753480.1"/>
</dbReference>
<organism evidence="2 3">
    <name type="scientific">Sparassis crispa</name>
    <dbReference type="NCBI Taxonomy" id="139825"/>
    <lineage>
        <taxon>Eukaryota</taxon>
        <taxon>Fungi</taxon>
        <taxon>Dikarya</taxon>
        <taxon>Basidiomycota</taxon>
        <taxon>Agaricomycotina</taxon>
        <taxon>Agaricomycetes</taxon>
        <taxon>Polyporales</taxon>
        <taxon>Sparassidaceae</taxon>
        <taxon>Sparassis</taxon>
    </lineage>
</organism>
<evidence type="ECO:0000313" key="3">
    <source>
        <dbReference type="Proteomes" id="UP000287166"/>
    </source>
</evidence>
<feature type="region of interest" description="Disordered" evidence="1">
    <location>
        <begin position="744"/>
        <end position="768"/>
    </location>
</feature>
<feature type="region of interest" description="Disordered" evidence="1">
    <location>
        <begin position="325"/>
        <end position="367"/>
    </location>
</feature>
<comment type="caution">
    <text evidence="2">The sequence shown here is derived from an EMBL/GenBank/DDBJ whole genome shotgun (WGS) entry which is preliminary data.</text>
</comment>